<dbReference type="RefSeq" id="WP_176030968.1">
    <property type="nucleotide sequence ID" value="NZ_JBHSJV010000001.1"/>
</dbReference>
<protein>
    <submittedName>
        <fullName evidence="2">Uncharacterized protein</fullName>
    </submittedName>
</protein>
<feature type="coiled-coil region" evidence="1">
    <location>
        <begin position="98"/>
        <end position="149"/>
    </location>
</feature>
<comment type="caution">
    <text evidence="2">The sequence shown here is derived from an EMBL/GenBank/DDBJ whole genome shotgun (WGS) entry which is preliminary data.</text>
</comment>
<evidence type="ECO:0000256" key="1">
    <source>
        <dbReference type="SAM" id="Coils"/>
    </source>
</evidence>
<proteinExistence type="predicted"/>
<sequence length="218" mass="25686">MRYKAIFKDKSHYSLFGEEYFTDKRVFWASHQSNLIGFSSNVCKKGRPIKILDSVNQNEILFSSDKEFDDWYTKNQSRDFDFGFSDLTNESEIINETKIRMNQILNFLKDELSKLEKSSLDPWRIDGGYKELEKKLIVAQNSIEVIESRNSEFSKSDTFKQIKKGFKIPQDIKIDSYNIVAFSKQAHEKLDQSKLIELCKSNINQIIEQKKQQKYNTM</sequence>
<keyword evidence="3" id="KW-1185">Reference proteome</keyword>
<evidence type="ECO:0000313" key="2">
    <source>
        <dbReference type="EMBL" id="MFD2593628.1"/>
    </source>
</evidence>
<gene>
    <name evidence="2" type="ORF">ACFSTE_22510</name>
</gene>
<dbReference type="EMBL" id="JBHULX010000048">
    <property type="protein sequence ID" value="MFD2593628.1"/>
    <property type="molecule type" value="Genomic_DNA"/>
</dbReference>
<name>A0ABW5NGE2_9FLAO</name>
<evidence type="ECO:0000313" key="3">
    <source>
        <dbReference type="Proteomes" id="UP001597459"/>
    </source>
</evidence>
<organism evidence="2 3">
    <name type="scientific">Aquimarina hainanensis</name>
    <dbReference type="NCBI Taxonomy" id="1578017"/>
    <lineage>
        <taxon>Bacteria</taxon>
        <taxon>Pseudomonadati</taxon>
        <taxon>Bacteroidota</taxon>
        <taxon>Flavobacteriia</taxon>
        <taxon>Flavobacteriales</taxon>
        <taxon>Flavobacteriaceae</taxon>
        <taxon>Aquimarina</taxon>
    </lineage>
</organism>
<reference evidence="3" key="1">
    <citation type="journal article" date="2019" name="Int. J. Syst. Evol. Microbiol.">
        <title>The Global Catalogue of Microorganisms (GCM) 10K type strain sequencing project: providing services to taxonomists for standard genome sequencing and annotation.</title>
        <authorList>
            <consortium name="The Broad Institute Genomics Platform"/>
            <consortium name="The Broad Institute Genome Sequencing Center for Infectious Disease"/>
            <person name="Wu L."/>
            <person name="Ma J."/>
        </authorList>
    </citation>
    <scope>NUCLEOTIDE SEQUENCE [LARGE SCALE GENOMIC DNA]</scope>
    <source>
        <strain evidence="3">KCTC 42423</strain>
    </source>
</reference>
<keyword evidence="1" id="KW-0175">Coiled coil</keyword>
<dbReference type="Proteomes" id="UP001597459">
    <property type="component" value="Unassembled WGS sequence"/>
</dbReference>
<accession>A0ABW5NGE2</accession>